<reference evidence="2" key="1">
    <citation type="submission" date="2022-07" db="EMBL/GenBank/DDBJ databases">
        <title>Phylogenomic reconstructions and comparative analyses of Kickxellomycotina fungi.</title>
        <authorList>
            <person name="Reynolds N.K."/>
            <person name="Stajich J.E."/>
            <person name="Barry K."/>
            <person name="Grigoriev I.V."/>
            <person name="Crous P."/>
            <person name="Smith M.E."/>
        </authorList>
    </citation>
    <scope>NUCLEOTIDE SEQUENCE</scope>
    <source>
        <strain evidence="2">NBRC 105414</strain>
    </source>
</reference>
<organism evidence="2 3">
    <name type="scientific">Coemansia javaensis</name>
    <dbReference type="NCBI Taxonomy" id="2761396"/>
    <lineage>
        <taxon>Eukaryota</taxon>
        <taxon>Fungi</taxon>
        <taxon>Fungi incertae sedis</taxon>
        <taxon>Zoopagomycota</taxon>
        <taxon>Kickxellomycotina</taxon>
        <taxon>Kickxellomycetes</taxon>
        <taxon>Kickxellales</taxon>
        <taxon>Kickxellaceae</taxon>
        <taxon>Coemansia</taxon>
    </lineage>
</organism>
<evidence type="ECO:0000313" key="3">
    <source>
        <dbReference type="Proteomes" id="UP001140217"/>
    </source>
</evidence>
<name>A0A9W8LN03_9FUNG</name>
<protein>
    <submittedName>
        <fullName evidence="2">Uncharacterized protein</fullName>
    </submittedName>
</protein>
<dbReference type="Proteomes" id="UP001140217">
    <property type="component" value="Unassembled WGS sequence"/>
</dbReference>
<dbReference type="EMBL" id="JANBUL010000007">
    <property type="protein sequence ID" value="KAJ2785778.1"/>
    <property type="molecule type" value="Genomic_DNA"/>
</dbReference>
<gene>
    <name evidence="2" type="ORF">H4R18_000324</name>
</gene>
<feature type="region of interest" description="Disordered" evidence="1">
    <location>
        <begin position="26"/>
        <end position="106"/>
    </location>
</feature>
<feature type="compositionally biased region" description="Low complexity" evidence="1">
    <location>
        <begin position="35"/>
        <end position="45"/>
    </location>
</feature>
<evidence type="ECO:0000256" key="1">
    <source>
        <dbReference type="SAM" id="MobiDB-lite"/>
    </source>
</evidence>
<comment type="caution">
    <text evidence="2">The sequence shown here is derived from an EMBL/GenBank/DDBJ whole genome shotgun (WGS) entry which is preliminary data.</text>
</comment>
<dbReference type="OrthoDB" id="5598152at2759"/>
<keyword evidence="3" id="KW-1185">Reference proteome</keyword>
<evidence type="ECO:0000313" key="2">
    <source>
        <dbReference type="EMBL" id="KAJ2785778.1"/>
    </source>
</evidence>
<dbReference type="AlphaFoldDB" id="A0A9W8LN03"/>
<sequence>MAQSRRRQSEPRLALPLRVSRCISGSEETVFGDDASSVPPTSRSARAPRRRAGSVERPKPLSVASTVGIPELLGEDDDMGARSAPGTHFVLPGSARTLSSCPPSARNPLHEQLSSLLKSGAIEEEDGDGGVVIHNGLKRLSLPESGIVMHGRPRIVNV</sequence>
<proteinExistence type="predicted"/>
<accession>A0A9W8LN03</accession>